<protein>
    <submittedName>
        <fullName evidence="2">Cytochrome c</fullName>
    </submittedName>
</protein>
<comment type="caution">
    <text evidence="2">The sequence shown here is derived from an EMBL/GenBank/DDBJ whole genome shotgun (WGS) entry which is preliminary data.</text>
</comment>
<dbReference type="RefSeq" id="WP_265966872.1">
    <property type="nucleotide sequence ID" value="NZ_JAPEVI010000003.1"/>
</dbReference>
<evidence type="ECO:0000256" key="1">
    <source>
        <dbReference type="SAM" id="SignalP"/>
    </source>
</evidence>
<accession>A0ABT3R999</accession>
<dbReference type="InterPro" id="IPR010980">
    <property type="entry name" value="Cyt_c/b562"/>
</dbReference>
<dbReference type="SUPFAM" id="SSF47175">
    <property type="entry name" value="Cytochromes"/>
    <property type="match status" value="1"/>
</dbReference>
<keyword evidence="1" id="KW-0732">Signal</keyword>
<proteinExistence type="predicted"/>
<dbReference type="Pfam" id="PF01322">
    <property type="entry name" value="Cytochrom_C_2"/>
    <property type="match status" value="1"/>
</dbReference>
<dbReference type="Gene3D" id="1.20.120.10">
    <property type="entry name" value="Cytochrome c/b562"/>
    <property type="match status" value="1"/>
</dbReference>
<reference evidence="2 3" key="1">
    <citation type="journal article" date="2016" name="Int. J. Syst. Evol. Microbiol.">
        <title>Labrenzia salina sp. nov., isolated from the rhizosphere of the halophyte Arthrocnemum macrostachyum.</title>
        <authorList>
            <person name="Camacho M."/>
            <person name="Redondo-Gomez S."/>
            <person name="Rodriguez-Llorente I."/>
            <person name="Rohde M."/>
            <person name="Sproer C."/>
            <person name="Schumann P."/>
            <person name="Klenk H.P."/>
            <person name="Montero-Calasanz M.D.C."/>
        </authorList>
    </citation>
    <scope>NUCLEOTIDE SEQUENCE [LARGE SCALE GENOMIC DNA]</scope>
    <source>
        <strain evidence="2 3">DSM 29163</strain>
    </source>
</reference>
<feature type="chain" id="PRO_5047490891" evidence="1">
    <location>
        <begin position="24"/>
        <end position="201"/>
    </location>
</feature>
<evidence type="ECO:0000313" key="2">
    <source>
        <dbReference type="EMBL" id="MCX2725732.1"/>
    </source>
</evidence>
<dbReference type="InterPro" id="IPR002321">
    <property type="entry name" value="Cyt_c_II"/>
</dbReference>
<keyword evidence="3" id="KW-1185">Reference proteome</keyword>
<sequence length="201" mass="20817">MKKTAFIAGIALGISGLSTFAVAHSGATGVVMERMEKMKMMGDVVKSLSAMMRGETTYDPAAVRKGAAVIRSHSGDALTDLFPEGSLQEVSEAKPAIWSDWQTFSNLADQLGTFAEGLEAAADNGLMAGGTPGAPDGQADMMTGSGTMMGGGMTGNGSMMMGNAPAEMDVADLAQMPADAVFNMTVQTCSACHTKFRIEKQ</sequence>
<dbReference type="EMBL" id="JAPEVI010000003">
    <property type="protein sequence ID" value="MCX2725732.1"/>
    <property type="molecule type" value="Genomic_DNA"/>
</dbReference>
<evidence type="ECO:0000313" key="3">
    <source>
        <dbReference type="Proteomes" id="UP001300261"/>
    </source>
</evidence>
<feature type="signal peptide" evidence="1">
    <location>
        <begin position="1"/>
        <end position="23"/>
    </location>
</feature>
<dbReference type="Proteomes" id="UP001300261">
    <property type="component" value="Unassembled WGS sequence"/>
</dbReference>
<gene>
    <name evidence="2" type="ORF">ON753_25795</name>
</gene>
<name>A0ABT3R999_9HYPH</name>
<dbReference type="PROSITE" id="PS51009">
    <property type="entry name" value="CYTCII"/>
    <property type="match status" value="1"/>
</dbReference>
<organism evidence="2 3">
    <name type="scientific">Roseibium salinum</name>
    <dbReference type="NCBI Taxonomy" id="1604349"/>
    <lineage>
        <taxon>Bacteria</taxon>
        <taxon>Pseudomonadati</taxon>
        <taxon>Pseudomonadota</taxon>
        <taxon>Alphaproteobacteria</taxon>
        <taxon>Hyphomicrobiales</taxon>
        <taxon>Stappiaceae</taxon>
        <taxon>Roseibium</taxon>
    </lineage>
</organism>